<evidence type="ECO:0000256" key="7">
    <source>
        <dbReference type="ARBA" id="ARBA00047899"/>
    </source>
</evidence>
<comment type="catalytic activity">
    <reaction evidence="7">
        <text>L-threonyl-[protein] + ATP = O-phospho-L-threonyl-[protein] + ADP + H(+)</text>
        <dbReference type="Rhea" id="RHEA:46608"/>
        <dbReference type="Rhea" id="RHEA-COMP:11060"/>
        <dbReference type="Rhea" id="RHEA-COMP:11605"/>
        <dbReference type="ChEBI" id="CHEBI:15378"/>
        <dbReference type="ChEBI" id="CHEBI:30013"/>
        <dbReference type="ChEBI" id="CHEBI:30616"/>
        <dbReference type="ChEBI" id="CHEBI:61977"/>
        <dbReference type="ChEBI" id="CHEBI:456216"/>
        <dbReference type="EC" id="2.7.11.1"/>
    </reaction>
</comment>
<accession>A0AAW0J814</accession>
<keyword evidence="10" id="KW-0675">Receptor</keyword>
<gene>
    <name evidence="10" type="primary">MIK2_74</name>
    <name evidence="10" type="ORF">CFP56_035983</name>
</gene>
<dbReference type="GO" id="GO:0004674">
    <property type="term" value="F:protein serine/threonine kinase activity"/>
    <property type="evidence" value="ECO:0007669"/>
    <property type="project" value="UniProtKB-KW"/>
</dbReference>
<keyword evidence="3" id="KW-0808">Transferase</keyword>
<evidence type="ECO:0000256" key="1">
    <source>
        <dbReference type="ARBA" id="ARBA00012513"/>
    </source>
</evidence>
<dbReference type="Proteomes" id="UP000237347">
    <property type="component" value="Unassembled WGS sequence"/>
</dbReference>
<evidence type="ECO:0000313" key="10">
    <source>
        <dbReference type="EMBL" id="KAK7822920.1"/>
    </source>
</evidence>
<evidence type="ECO:0000256" key="4">
    <source>
        <dbReference type="ARBA" id="ARBA00022741"/>
    </source>
</evidence>
<reference evidence="10 11" key="1">
    <citation type="journal article" date="2018" name="Sci. Data">
        <title>The draft genome sequence of cork oak.</title>
        <authorList>
            <person name="Ramos A.M."/>
            <person name="Usie A."/>
            <person name="Barbosa P."/>
            <person name="Barros P.M."/>
            <person name="Capote T."/>
            <person name="Chaves I."/>
            <person name="Simoes F."/>
            <person name="Abreu I."/>
            <person name="Carrasquinho I."/>
            <person name="Faro C."/>
            <person name="Guimaraes J.B."/>
            <person name="Mendonca D."/>
            <person name="Nobrega F."/>
            <person name="Rodrigues L."/>
            <person name="Saibo N.J.M."/>
            <person name="Varela M.C."/>
            <person name="Egas C."/>
            <person name="Matos J."/>
            <person name="Miguel C.M."/>
            <person name="Oliveira M.M."/>
            <person name="Ricardo C.P."/>
            <person name="Goncalves S."/>
        </authorList>
    </citation>
    <scope>NUCLEOTIDE SEQUENCE [LARGE SCALE GENOMIC DNA]</scope>
    <source>
        <strain evidence="11">cv. HL8</strain>
    </source>
</reference>
<sequence>MLTEIRHRNIVKLHGYCLHKQCINNILLNSELETFIFDFGTTGLLDPNSSNQTLVVGTYGYIVLELAYTMVVA</sequence>
<evidence type="ECO:0000256" key="2">
    <source>
        <dbReference type="ARBA" id="ARBA00022527"/>
    </source>
</evidence>
<dbReference type="EC" id="2.7.11.1" evidence="1"/>
<evidence type="ECO:0000256" key="6">
    <source>
        <dbReference type="ARBA" id="ARBA00022840"/>
    </source>
</evidence>
<dbReference type="PROSITE" id="PS50011">
    <property type="entry name" value="PROTEIN_KINASE_DOM"/>
    <property type="match status" value="1"/>
</dbReference>
<organism evidence="10 11">
    <name type="scientific">Quercus suber</name>
    <name type="common">Cork oak</name>
    <dbReference type="NCBI Taxonomy" id="58331"/>
    <lineage>
        <taxon>Eukaryota</taxon>
        <taxon>Viridiplantae</taxon>
        <taxon>Streptophyta</taxon>
        <taxon>Embryophyta</taxon>
        <taxon>Tracheophyta</taxon>
        <taxon>Spermatophyta</taxon>
        <taxon>Magnoliopsida</taxon>
        <taxon>eudicotyledons</taxon>
        <taxon>Gunneridae</taxon>
        <taxon>Pentapetalae</taxon>
        <taxon>rosids</taxon>
        <taxon>fabids</taxon>
        <taxon>Fagales</taxon>
        <taxon>Fagaceae</taxon>
        <taxon>Quercus</taxon>
    </lineage>
</organism>
<dbReference type="GO" id="GO:0005524">
    <property type="term" value="F:ATP binding"/>
    <property type="evidence" value="ECO:0007669"/>
    <property type="project" value="UniProtKB-KW"/>
</dbReference>
<protein>
    <recommendedName>
        <fullName evidence="1">non-specific serine/threonine protein kinase</fullName>
        <ecNumber evidence="1">2.7.11.1</ecNumber>
    </recommendedName>
</protein>
<evidence type="ECO:0000256" key="8">
    <source>
        <dbReference type="ARBA" id="ARBA00048679"/>
    </source>
</evidence>
<name>A0AAW0J814_QUESU</name>
<dbReference type="SUPFAM" id="SSF56112">
    <property type="entry name" value="Protein kinase-like (PK-like)"/>
    <property type="match status" value="1"/>
</dbReference>
<evidence type="ECO:0000313" key="11">
    <source>
        <dbReference type="Proteomes" id="UP000237347"/>
    </source>
</evidence>
<comment type="catalytic activity">
    <reaction evidence="8">
        <text>L-seryl-[protein] + ATP = O-phospho-L-seryl-[protein] + ADP + H(+)</text>
        <dbReference type="Rhea" id="RHEA:17989"/>
        <dbReference type="Rhea" id="RHEA-COMP:9863"/>
        <dbReference type="Rhea" id="RHEA-COMP:11604"/>
        <dbReference type="ChEBI" id="CHEBI:15378"/>
        <dbReference type="ChEBI" id="CHEBI:29999"/>
        <dbReference type="ChEBI" id="CHEBI:30616"/>
        <dbReference type="ChEBI" id="CHEBI:83421"/>
        <dbReference type="ChEBI" id="CHEBI:456216"/>
        <dbReference type="EC" id="2.7.11.1"/>
    </reaction>
</comment>
<evidence type="ECO:0000256" key="3">
    <source>
        <dbReference type="ARBA" id="ARBA00022679"/>
    </source>
</evidence>
<dbReference type="Gene3D" id="1.10.510.10">
    <property type="entry name" value="Transferase(Phosphotransferase) domain 1"/>
    <property type="match status" value="1"/>
</dbReference>
<dbReference type="AlphaFoldDB" id="A0AAW0J814"/>
<comment type="caution">
    <text evidence="10">The sequence shown here is derived from an EMBL/GenBank/DDBJ whole genome shotgun (WGS) entry which is preliminary data.</text>
</comment>
<keyword evidence="4" id="KW-0547">Nucleotide-binding</keyword>
<dbReference type="PANTHER" id="PTHR48005:SF16">
    <property type="entry name" value="MDIS1-INTERACTING RECEPTOR LIKE KINASE 2-LIKE ISOFORM X1"/>
    <property type="match status" value="1"/>
</dbReference>
<feature type="domain" description="Protein kinase" evidence="9">
    <location>
        <begin position="1"/>
        <end position="73"/>
    </location>
</feature>
<keyword evidence="5 10" id="KW-0418">Kinase</keyword>
<dbReference type="InterPro" id="IPR000719">
    <property type="entry name" value="Prot_kinase_dom"/>
</dbReference>
<keyword evidence="2" id="KW-0723">Serine/threonine-protein kinase</keyword>
<dbReference type="EMBL" id="PKMF04000650">
    <property type="protein sequence ID" value="KAK7822920.1"/>
    <property type="molecule type" value="Genomic_DNA"/>
</dbReference>
<dbReference type="InterPro" id="IPR011009">
    <property type="entry name" value="Kinase-like_dom_sf"/>
</dbReference>
<keyword evidence="11" id="KW-1185">Reference proteome</keyword>
<dbReference type="InterPro" id="IPR051420">
    <property type="entry name" value="Ser_Thr_Kinases_DiverseReg"/>
</dbReference>
<keyword evidence="6" id="KW-0067">ATP-binding</keyword>
<dbReference type="PANTHER" id="PTHR48005">
    <property type="entry name" value="LEUCINE RICH REPEAT KINASE 2"/>
    <property type="match status" value="1"/>
</dbReference>
<evidence type="ECO:0000259" key="9">
    <source>
        <dbReference type="PROSITE" id="PS50011"/>
    </source>
</evidence>
<evidence type="ECO:0000256" key="5">
    <source>
        <dbReference type="ARBA" id="ARBA00022777"/>
    </source>
</evidence>
<proteinExistence type="predicted"/>